<dbReference type="KEGG" id="schf:IPT68_25680"/>
<feature type="region of interest" description="Disordered" evidence="1">
    <location>
        <begin position="1"/>
        <end position="21"/>
    </location>
</feature>
<gene>
    <name evidence="2" type="ORF">IPT68_25680</name>
</gene>
<keyword evidence="3" id="KW-1185">Reference proteome</keyword>
<proteinExistence type="predicted"/>
<evidence type="ECO:0000313" key="2">
    <source>
        <dbReference type="EMBL" id="QOV43132.1"/>
    </source>
</evidence>
<sequence>MLDQPVEVQTGGRQTADDQVRPVLDPLQLPFDRSRQVREMTSGYRITGEIGGKKVPMTYTAVRSGGVSMLDPKQAAIPEAVVRAQLDRL</sequence>
<reference evidence="2 3" key="1">
    <citation type="submission" date="2020-10" db="EMBL/GenBank/DDBJ databases">
        <title>Streptomyces chromofuscus complate genome analysis.</title>
        <authorList>
            <person name="Anwar N."/>
        </authorList>
    </citation>
    <scope>NUCLEOTIDE SEQUENCE [LARGE SCALE GENOMIC DNA]</scope>
    <source>
        <strain evidence="2 3">DSM 40273</strain>
    </source>
</reference>
<dbReference type="EMBL" id="CP063374">
    <property type="protein sequence ID" value="QOV43132.1"/>
    <property type="molecule type" value="Genomic_DNA"/>
</dbReference>
<accession>A0A7M2T3H7</accession>
<dbReference type="AlphaFoldDB" id="A0A7M2T3H7"/>
<evidence type="ECO:0000256" key="1">
    <source>
        <dbReference type="SAM" id="MobiDB-lite"/>
    </source>
</evidence>
<evidence type="ECO:0000313" key="3">
    <source>
        <dbReference type="Proteomes" id="UP000594008"/>
    </source>
</evidence>
<protein>
    <submittedName>
        <fullName evidence="2">Uncharacterized protein</fullName>
    </submittedName>
</protein>
<dbReference type="Proteomes" id="UP000594008">
    <property type="component" value="Chromosome"/>
</dbReference>
<name>A0A7M2T3H7_STRCW</name>
<dbReference type="RefSeq" id="WP_189701521.1">
    <property type="nucleotide sequence ID" value="NZ_BMTA01000028.1"/>
</dbReference>
<organism evidence="2 3">
    <name type="scientific">Streptomyces chromofuscus</name>
    <dbReference type="NCBI Taxonomy" id="42881"/>
    <lineage>
        <taxon>Bacteria</taxon>
        <taxon>Bacillati</taxon>
        <taxon>Actinomycetota</taxon>
        <taxon>Actinomycetes</taxon>
        <taxon>Kitasatosporales</taxon>
        <taxon>Streptomycetaceae</taxon>
        <taxon>Streptomyces</taxon>
    </lineage>
</organism>